<comment type="similarity">
    <text evidence="2">Belongs to the peptidase S1 family. CLIP subfamily.</text>
</comment>
<keyword evidence="1" id="KW-1015">Disulfide bond</keyword>
<dbReference type="SMART" id="SM00020">
    <property type="entry name" value="Tryp_SPc"/>
    <property type="match status" value="1"/>
</dbReference>
<feature type="non-terminal residue" evidence="5">
    <location>
        <position position="1"/>
    </location>
</feature>
<dbReference type="AlphaFoldDB" id="A0AAV5W5Y8"/>
<name>A0AAV5W5Y8_9BILA</name>
<dbReference type="PRINTS" id="PR00722">
    <property type="entry name" value="CHYMOTRYPSIN"/>
</dbReference>
<dbReference type="Gene3D" id="2.40.10.10">
    <property type="entry name" value="Trypsin-like serine proteases"/>
    <property type="match status" value="2"/>
</dbReference>
<dbReference type="PANTHER" id="PTHR24256">
    <property type="entry name" value="TRYPTASE-RELATED"/>
    <property type="match status" value="1"/>
</dbReference>
<dbReference type="GO" id="GO:0006508">
    <property type="term" value="P:proteolysis"/>
    <property type="evidence" value="ECO:0007669"/>
    <property type="project" value="InterPro"/>
</dbReference>
<evidence type="ECO:0000313" key="5">
    <source>
        <dbReference type="EMBL" id="GMT27247.1"/>
    </source>
</evidence>
<comment type="caution">
    <text evidence="5">The sequence shown here is derived from an EMBL/GenBank/DDBJ whole genome shotgun (WGS) entry which is preliminary data.</text>
</comment>
<protein>
    <recommendedName>
        <fullName evidence="4">Peptidase S1 domain-containing protein</fullName>
    </recommendedName>
</protein>
<evidence type="ECO:0000256" key="1">
    <source>
        <dbReference type="ARBA" id="ARBA00023157"/>
    </source>
</evidence>
<reference evidence="5" key="1">
    <citation type="submission" date="2023-10" db="EMBL/GenBank/DDBJ databases">
        <title>Genome assembly of Pristionchus species.</title>
        <authorList>
            <person name="Yoshida K."/>
            <person name="Sommer R.J."/>
        </authorList>
    </citation>
    <scope>NUCLEOTIDE SEQUENCE</scope>
    <source>
        <strain evidence="5">RS5133</strain>
    </source>
</reference>
<dbReference type="EMBL" id="BTSY01000005">
    <property type="protein sequence ID" value="GMT27247.1"/>
    <property type="molecule type" value="Genomic_DNA"/>
</dbReference>
<proteinExistence type="inferred from homology"/>
<dbReference type="SUPFAM" id="SSF50494">
    <property type="entry name" value="Trypsin-like serine proteases"/>
    <property type="match status" value="1"/>
</dbReference>
<gene>
    <name evidence="5" type="ORF">PFISCL1PPCAC_18544</name>
</gene>
<sequence>FRLLCSGPSLSIVLSIEFQMQGSLLALVGLLAVAVAQQCGQTPIKPNLLVGAKLPQTANVQTGNAVIGGNQVNAYSWPWTVALCSYDWFNNCNFQAAGTIIGNQWILTTASALGTTKAKDWRVQAGVYDESNKNEPTEQFVAVSAVYIHSQYDGSHNDIALIQLTSPLRFDQFTQPVCLPSNDYNAIQAGQYQWFTGWGYTTNYQFGNPTKQMQQAQLYIDPLSVCSNYYKDSIWDSQICVGTPQKTTCNYDVGGPLLQQANTNSAWYQYGISSYRAKNCDAASVFTRVSSYCSWITSYTGIKCV</sequence>
<feature type="chain" id="PRO_5043741960" description="Peptidase S1 domain-containing protein" evidence="3">
    <location>
        <begin position="37"/>
        <end position="305"/>
    </location>
</feature>
<feature type="signal peptide" evidence="3">
    <location>
        <begin position="1"/>
        <end position="36"/>
    </location>
</feature>
<organism evidence="5 6">
    <name type="scientific">Pristionchus fissidentatus</name>
    <dbReference type="NCBI Taxonomy" id="1538716"/>
    <lineage>
        <taxon>Eukaryota</taxon>
        <taxon>Metazoa</taxon>
        <taxon>Ecdysozoa</taxon>
        <taxon>Nematoda</taxon>
        <taxon>Chromadorea</taxon>
        <taxon>Rhabditida</taxon>
        <taxon>Rhabditina</taxon>
        <taxon>Diplogasteromorpha</taxon>
        <taxon>Diplogasteroidea</taxon>
        <taxon>Neodiplogasteridae</taxon>
        <taxon>Pristionchus</taxon>
    </lineage>
</organism>
<dbReference type="InterPro" id="IPR001254">
    <property type="entry name" value="Trypsin_dom"/>
</dbReference>
<dbReference type="FunFam" id="2.40.10.10:FF:000068">
    <property type="entry name" value="transmembrane protease serine 2"/>
    <property type="match status" value="1"/>
</dbReference>
<dbReference type="InterPro" id="IPR009003">
    <property type="entry name" value="Peptidase_S1_PA"/>
</dbReference>
<evidence type="ECO:0000256" key="3">
    <source>
        <dbReference type="SAM" id="SignalP"/>
    </source>
</evidence>
<dbReference type="GO" id="GO:0004252">
    <property type="term" value="F:serine-type endopeptidase activity"/>
    <property type="evidence" value="ECO:0007669"/>
    <property type="project" value="InterPro"/>
</dbReference>
<accession>A0AAV5W5Y8</accession>
<keyword evidence="3" id="KW-0732">Signal</keyword>
<dbReference type="InterPro" id="IPR051487">
    <property type="entry name" value="Ser/Thr_Proteases_Immune/Dev"/>
</dbReference>
<dbReference type="InterPro" id="IPR043504">
    <property type="entry name" value="Peptidase_S1_PA_chymotrypsin"/>
</dbReference>
<dbReference type="Pfam" id="PF00089">
    <property type="entry name" value="Trypsin"/>
    <property type="match status" value="1"/>
</dbReference>
<evidence type="ECO:0000313" key="6">
    <source>
        <dbReference type="Proteomes" id="UP001432322"/>
    </source>
</evidence>
<dbReference type="CDD" id="cd00190">
    <property type="entry name" value="Tryp_SPc"/>
    <property type="match status" value="1"/>
</dbReference>
<dbReference type="Proteomes" id="UP001432322">
    <property type="component" value="Unassembled WGS sequence"/>
</dbReference>
<dbReference type="PROSITE" id="PS50240">
    <property type="entry name" value="TRYPSIN_DOM"/>
    <property type="match status" value="1"/>
</dbReference>
<evidence type="ECO:0000256" key="2">
    <source>
        <dbReference type="ARBA" id="ARBA00024195"/>
    </source>
</evidence>
<feature type="domain" description="Peptidase S1" evidence="4">
    <location>
        <begin position="66"/>
        <end position="301"/>
    </location>
</feature>
<dbReference type="InterPro" id="IPR001314">
    <property type="entry name" value="Peptidase_S1A"/>
</dbReference>
<evidence type="ECO:0000259" key="4">
    <source>
        <dbReference type="PROSITE" id="PS50240"/>
    </source>
</evidence>
<keyword evidence="6" id="KW-1185">Reference proteome</keyword>